<organism evidence="2 3">
    <name type="scientific">Granulicatella elegans ATCC 700633</name>
    <dbReference type="NCBI Taxonomy" id="626369"/>
    <lineage>
        <taxon>Bacteria</taxon>
        <taxon>Bacillati</taxon>
        <taxon>Bacillota</taxon>
        <taxon>Bacilli</taxon>
        <taxon>Lactobacillales</taxon>
        <taxon>Carnobacteriaceae</taxon>
        <taxon>Granulicatella</taxon>
    </lineage>
</organism>
<dbReference type="RefSeq" id="WP_006702662.1">
    <property type="nucleotide sequence ID" value="NZ_KI391971.1"/>
</dbReference>
<feature type="chain" id="PRO_5039089521" description="Lipoprotein" evidence="1">
    <location>
        <begin position="20"/>
        <end position="210"/>
    </location>
</feature>
<accession>D0BKA3</accession>
<dbReference type="eggNOG" id="ENOG50331X5">
    <property type="taxonomic scope" value="Bacteria"/>
</dbReference>
<keyword evidence="3" id="KW-1185">Reference proteome</keyword>
<dbReference type="HOGENOM" id="CLU_1308666_0_0_9"/>
<protein>
    <recommendedName>
        <fullName evidence="4">Lipoprotein</fullName>
    </recommendedName>
</protein>
<evidence type="ECO:0008006" key="4">
    <source>
        <dbReference type="Google" id="ProtNLM"/>
    </source>
</evidence>
<evidence type="ECO:0000256" key="1">
    <source>
        <dbReference type="SAM" id="SignalP"/>
    </source>
</evidence>
<keyword evidence="1" id="KW-0732">Signal</keyword>
<proteinExistence type="predicted"/>
<evidence type="ECO:0000313" key="2">
    <source>
        <dbReference type="EMBL" id="EEW93506.1"/>
    </source>
</evidence>
<dbReference type="Gene3D" id="1.20.120.570">
    <property type="entry name" value="YkyA-like"/>
    <property type="match status" value="1"/>
</dbReference>
<dbReference type="InterPro" id="IPR019454">
    <property type="entry name" value="Lipoprot_YkyA-like"/>
</dbReference>
<dbReference type="EMBL" id="ACRF02000013">
    <property type="protein sequence ID" value="EEW93506.1"/>
    <property type="molecule type" value="Genomic_DNA"/>
</dbReference>
<dbReference type="InterPro" id="IPR036785">
    <property type="entry name" value="YkyA-like_sf"/>
</dbReference>
<name>D0BKA3_9LACT</name>
<dbReference type="Proteomes" id="UP000002939">
    <property type="component" value="Unassembled WGS sequence"/>
</dbReference>
<reference evidence="2" key="1">
    <citation type="submission" date="2009-09" db="EMBL/GenBank/DDBJ databases">
        <authorList>
            <consortium name="The Broad Institute Genome Sequencing Platform"/>
            <person name="Ward D."/>
            <person name="Feldgarden M."/>
            <person name="Earl A."/>
            <person name="Young S.K."/>
            <person name="Zeng Q."/>
            <person name="Koehrsen M."/>
            <person name="Alvarado L."/>
            <person name="Berlin A."/>
            <person name="Bochicchio J."/>
            <person name="Borenstein D."/>
            <person name="Chapman S.B."/>
            <person name="Chen Z."/>
            <person name="Engels R."/>
            <person name="Freedman E."/>
            <person name="Gellesch M."/>
            <person name="Goldberg J."/>
            <person name="Griggs A."/>
            <person name="Gujja S."/>
            <person name="Heilman E."/>
            <person name="Heiman D."/>
            <person name="Hepburn T."/>
            <person name="Howarth C."/>
            <person name="Jen D."/>
            <person name="Larson L."/>
            <person name="Lewis B."/>
            <person name="Mehta T."/>
            <person name="Park D."/>
            <person name="Pearson M."/>
            <person name="Roberts A."/>
            <person name="Saif S."/>
            <person name="Shea T."/>
            <person name="Shenoy N."/>
            <person name="Sisk P."/>
            <person name="Stolte C."/>
            <person name="Sykes S."/>
            <person name="Thomson T."/>
            <person name="Walk T."/>
            <person name="White J."/>
            <person name="Yandava C."/>
            <person name="Sibley C.D."/>
            <person name="Field T.R."/>
            <person name="Grinwis M."/>
            <person name="Eshaghurshan C.S."/>
            <person name="Surette M.G."/>
            <person name="Haas B."/>
            <person name="Nusbaum C."/>
            <person name="Birren B."/>
        </authorList>
    </citation>
    <scope>NUCLEOTIDE SEQUENCE [LARGE SCALE GENOMIC DNA]</scope>
    <source>
        <strain evidence="2">ATCC 700633</strain>
    </source>
</reference>
<feature type="signal peptide" evidence="1">
    <location>
        <begin position="1"/>
        <end position="19"/>
    </location>
</feature>
<dbReference type="STRING" id="626369.HMPREF0446_00388"/>
<gene>
    <name evidence="2" type="ORF">HMPREF0446_00388</name>
</gene>
<dbReference type="PROSITE" id="PS51257">
    <property type="entry name" value="PROKAR_LIPOPROTEIN"/>
    <property type="match status" value="1"/>
</dbReference>
<comment type="caution">
    <text evidence="2">The sequence shown here is derived from an EMBL/GenBank/DDBJ whole genome shotgun (WGS) entry which is preliminary data.</text>
</comment>
<evidence type="ECO:0000313" key="3">
    <source>
        <dbReference type="Proteomes" id="UP000002939"/>
    </source>
</evidence>
<dbReference type="AlphaFoldDB" id="D0BKA3"/>
<dbReference type="OrthoDB" id="2156400at2"/>
<dbReference type="Pfam" id="PF10368">
    <property type="entry name" value="YkyA"/>
    <property type="match status" value="1"/>
</dbReference>
<reference evidence="2" key="2">
    <citation type="submission" date="2011-10" db="EMBL/GenBank/DDBJ databases">
        <title>The Genome Sequence of Granulicatella elegans ATCC 700633.</title>
        <authorList>
            <consortium name="The Broad Institute Genome Sequencing Platform"/>
            <consortium name="The Broad Institute Genome Sequencing Center for Infectious Disease"/>
            <person name="Earl A."/>
            <person name="Ward D."/>
            <person name="Feldgarden M."/>
            <person name="Gevers D."/>
            <person name="Sibley C.D."/>
            <person name="Field T.R."/>
            <person name="Grinwis M."/>
            <person name="Eshaghurshan C.S."/>
            <person name="Surette M.G."/>
            <person name="Young S.K."/>
            <person name="Zeng Q."/>
            <person name="Gargeya S."/>
            <person name="Fitzgerald M."/>
            <person name="Haas B."/>
            <person name="Abouelleil A."/>
            <person name="Alvarado L."/>
            <person name="Arachchi H.M."/>
            <person name="Berlin A."/>
            <person name="Brown A."/>
            <person name="Chapman S.B."/>
            <person name="Chen Z."/>
            <person name="Dunbar C."/>
            <person name="Freedman E."/>
            <person name="Gearin G."/>
            <person name="Goldberg J."/>
            <person name="Griggs A."/>
            <person name="Gujja S."/>
            <person name="Heiman D."/>
            <person name="Howarth C."/>
            <person name="Larson L."/>
            <person name="Lui A."/>
            <person name="MacDonald P.J.P."/>
            <person name="Montmayeur A."/>
            <person name="Murphy C."/>
            <person name="Neiman D."/>
            <person name="Pearson M."/>
            <person name="Priest M."/>
            <person name="Roberts A."/>
            <person name="Saif S."/>
            <person name="Shea T."/>
            <person name="Shenoy N."/>
            <person name="Sisk P."/>
            <person name="Stolte C."/>
            <person name="Sykes S."/>
            <person name="Wortman J."/>
            <person name="Nusbaum C."/>
            <person name="Birren B."/>
        </authorList>
    </citation>
    <scope>NUCLEOTIDE SEQUENCE [LARGE SCALE GENOMIC DNA]</scope>
    <source>
        <strain evidence="2">ATCC 700633</strain>
    </source>
</reference>
<sequence length="210" mass="23878">MKKIATKVFLISASLLVFAACSNTKKSAEKTVQEVQDTLPVVVDHLNNIQTFEANLQSDWEDDIADDSTLANYAKKKGKVFDNLQQRKDIQKQITKTLKVIRDDASHLSNLQDKDLPSVEIKIVSSNLQKIVDSITDYIKKSEEQLNNEQKFFVEISGNKLSKDDLKDKIKELNEAALERQKILEEINDPLSAIDKPIRILKARLNARKE</sequence>